<comment type="function">
    <text evidence="6">Also exhibits azoreductase activity. Catalyzes the reductive cleavage of the azo bond in aromatic azo compounds to the corresponding amines.</text>
</comment>
<reference evidence="8" key="1">
    <citation type="journal article" date="2014" name="Int. J. Syst. Evol. Microbiol.">
        <title>Complete genome sequence of Corynebacterium casei LMG S-19264T (=DSM 44701T), isolated from a smear-ripened cheese.</title>
        <authorList>
            <consortium name="US DOE Joint Genome Institute (JGI-PGF)"/>
            <person name="Walter F."/>
            <person name="Albersmeier A."/>
            <person name="Kalinowski J."/>
            <person name="Ruckert C."/>
        </authorList>
    </citation>
    <scope>NUCLEOTIDE SEQUENCE</scope>
    <source>
        <strain evidence="8">CGMCC 1.15330</strain>
    </source>
</reference>
<dbReference type="GO" id="GO:0016652">
    <property type="term" value="F:oxidoreductase activity, acting on NAD(P)H as acceptor"/>
    <property type="evidence" value="ECO:0007669"/>
    <property type="project" value="UniProtKB-UniRule"/>
</dbReference>
<dbReference type="GO" id="GO:0009055">
    <property type="term" value="F:electron transfer activity"/>
    <property type="evidence" value="ECO:0007669"/>
    <property type="project" value="UniProtKB-UniRule"/>
</dbReference>
<evidence type="ECO:0000256" key="5">
    <source>
        <dbReference type="ARBA" id="ARBA00048542"/>
    </source>
</evidence>
<feature type="binding site" evidence="6">
    <location>
        <position position="9"/>
    </location>
    <ligand>
        <name>FMN</name>
        <dbReference type="ChEBI" id="CHEBI:58210"/>
    </ligand>
</feature>
<evidence type="ECO:0000256" key="6">
    <source>
        <dbReference type="HAMAP-Rule" id="MF_01216"/>
    </source>
</evidence>
<evidence type="ECO:0000256" key="2">
    <source>
        <dbReference type="ARBA" id="ARBA00022643"/>
    </source>
</evidence>
<dbReference type="GO" id="GO:0010181">
    <property type="term" value="F:FMN binding"/>
    <property type="evidence" value="ECO:0007669"/>
    <property type="project" value="UniProtKB-UniRule"/>
</dbReference>
<feature type="binding site" evidence="6">
    <location>
        <begin position="138"/>
        <end position="141"/>
    </location>
    <ligand>
        <name>FMN</name>
        <dbReference type="ChEBI" id="CHEBI:58210"/>
    </ligand>
</feature>
<protein>
    <recommendedName>
        <fullName evidence="6">FMN dependent NADH:quinone oxidoreductase</fullName>
        <ecNumber evidence="6">1.6.5.-</ecNumber>
    </recommendedName>
    <alternativeName>
        <fullName evidence="6">Azo-dye reductase</fullName>
    </alternativeName>
    <alternativeName>
        <fullName evidence="6">FMN-dependent NADH-azo compound oxidoreductase</fullName>
    </alternativeName>
    <alternativeName>
        <fullName evidence="6">FMN-dependent NADH-azoreductase</fullName>
        <ecNumber evidence="6">1.7.1.17</ecNumber>
    </alternativeName>
</protein>
<dbReference type="RefSeq" id="WP_188661060.1">
    <property type="nucleotide sequence ID" value="NZ_BMIH01000007.1"/>
</dbReference>
<evidence type="ECO:0000256" key="1">
    <source>
        <dbReference type="ARBA" id="ARBA00022630"/>
    </source>
</evidence>
<evidence type="ECO:0000259" key="7">
    <source>
        <dbReference type="Pfam" id="PF02525"/>
    </source>
</evidence>
<sequence length="201" mass="21528">MNILHLDASASDSTALHTRRLSGELVQRLEAANPGATIVYRDLVAAQLPHIDMTIRHAWTAEDTGDTRLAETISRFKALVDELKAADVVVVGSPMYNFTVPSTLKAWVDHVAIAGQTFSYTAEGPRGLLNGKVYLVLSSGGIYSQGPFAAYDHLSTYLKAIVNFVGIVDVEIIRAEGIAYGPEQDQAAMASAAQKIEAIAA</sequence>
<dbReference type="InterPro" id="IPR029039">
    <property type="entry name" value="Flavoprotein-like_sf"/>
</dbReference>
<comment type="caution">
    <text evidence="6">Lacks conserved residue(s) required for the propagation of feature annotation.</text>
</comment>
<name>A0A916TI07_9SPHN</name>
<accession>A0A916TI07</accession>
<evidence type="ECO:0000313" key="9">
    <source>
        <dbReference type="Proteomes" id="UP000623067"/>
    </source>
</evidence>
<dbReference type="SUPFAM" id="SSF52218">
    <property type="entry name" value="Flavoproteins"/>
    <property type="match status" value="1"/>
</dbReference>
<dbReference type="Pfam" id="PF02525">
    <property type="entry name" value="Flavodoxin_2"/>
    <property type="match status" value="1"/>
</dbReference>
<comment type="cofactor">
    <cofactor evidence="6">
        <name>FMN</name>
        <dbReference type="ChEBI" id="CHEBI:58210"/>
    </cofactor>
    <text evidence="6">Binds 1 FMN per subunit.</text>
</comment>
<gene>
    <name evidence="6 8" type="primary">azoR</name>
    <name evidence="8" type="ORF">GCM10011380_35450</name>
</gene>
<feature type="domain" description="Flavodoxin-like fold" evidence="7">
    <location>
        <begin position="1"/>
        <end position="198"/>
    </location>
</feature>
<dbReference type="EC" id="1.7.1.17" evidence="6"/>
<reference evidence="8" key="2">
    <citation type="submission" date="2020-09" db="EMBL/GenBank/DDBJ databases">
        <authorList>
            <person name="Sun Q."/>
            <person name="Zhou Y."/>
        </authorList>
    </citation>
    <scope>NUCLEOTIDE SEQUENCE</scope>
    <source>
        <strain evidence="8">CGMCC 1.15330</strain>
    </source>
</reference>
<comment type="function">
    <text evidence="6">Quinone reductase that provides resistance to thiol-specific stress caused by electrophilic quinones.</text>
</comment>
<keyword evidence="4 6" id="KW-0520">NAD</keyword>
<feature type="binding site" evidence="6">
    <location>
        <begin position="95"/>
        <end position="98"/>
    </location>
    <ligand>
        <name>FMN</name>
        <dbReference type="ChEBI" id="CHEBI:58210"/>
    </ligand>
</feature>
<evidence type="ECO:0000256" key="4">
    <source>
        <dbReference type="ARBA" id="ARBA00023027"/>
    </source>
</evidence>
<keyword evidence="9" id="KW-1185">Reference proteome</keyword>
<dbReference type="EMBL" id="BMIH01000007">
    <property type="protein sequence ID" value="GGB42881.1"/>
    <property type="molecule type" value="Genomic_DNA"/>
</dbReference>
<comment type="similarity">
    <text evidence="6">Belongs to the azoreductase type 1 family.</text>
</comment>
<keyword evidence="1 6" id="KW-0285">Flavoprotein</keyword>
<keyword evidence="2 6" id="KW-0288">FMN</keyword>
<dbReference type="InterPro" id="IPR023048">
    <property type="entry name" value="NADH:quinone_OxRdtase_FMN_depd"/>
</dbReference>
<dbReference type="PANTHER" id="PTHR43741">
    <property type="entry name" value="FMN-DEPENDENT NADH-AZOREDUCTASE 1"/>
    <property type="match status" value="1"/>
</dbReference>
<proteinExistence type="inferred from homology"/>
<evidence type="ECO:0000256" key="3">
    <source>
        <dbReference type="ARBA" id="ARBA00023002"/>
    </source>
</evidence>
<organism evidence="8 9">
    <name type="scientific">Sphingomonas metalli</name>
    <dbReference type="NCBI Taxonomy" id="1779358"/>
    <lineage>
        <taxon>Bacteria</taxon>
        <taxon>Pseudomonadati</taxon>
        <taxon>Pseudomonadota</taxon>
        <taxon>Alphaproteobacteria</taxon>
        <taxon>Sphingomonadales</taxon>
        <taxon>Sphingomonadaceae</taxon>
        <taxon>Sphingomonas</taxon>
    </lineage>
</organism>
<dbReference type="HAMAP" id="MF_01216">
    <property type="entry name" value="Azoreductase_type1"/>
    <property type="match status" value="1"/>
</dbReference>
<comment type="catalytic activity">
    <reaction evidence="6">
        <text>2 a quinone + NADH + H(+) = 2 a 1,4-benzosemiquinone + NAD(+)</text>
        <dbReference type="Rhea" id="RHEA:65952"/>
        <dbReference type="ChEBI" id="CHEBI:15378"/>
        <dbReference type="ChEBI" id="CHEBI:57540"/>
        <dbReference type="ChEBI" id="CHEBI:57945"/>
        <dbReference type="ChEBI" id="CHEBI:132124"/>
        <dbReference type="ChEBI" id="CHEBI:134225"/>
    </reaction>
</comment>
<dbReference type="InterPro" id="IPR050104">
    <property type="entry name" value="FMN-dep_NADH:Q_OxRdtase_AzoR1"/>
</dbReference>
<comment type="catalytic activity">
    <reaction evidence="5">
        <text>N,N-dimethyl-1,4-phenylenediamine + anthranilate + 2 NAD(+) = 2-(4-dimethylaminophenyl)diazenylbenzoate + 2 NADH + 2 H(+)</text>
        <dbReference type="Rhea" id="RHEA:55872"/>
        <dbReference type="ChEBI" id="CHEBI:15378"/>
        <dbReference type="ChEBI" id="CHEBI:15783"/>
        <dbReference type="ChEBI" id="CHEBI:16567"/>
        <dbReference type="ChEBI" id="CHEBI:57540"/>
        <dbReference type="ChEBI" id="CHEBI:57945"/>
        <dbReference type="ChEBI" id="CHEBI:71579"/>
        <dbReference type="EC" id="1.7.1.17"/>
    </reaction>
    <physiologicalReaction direction="right-to-left" evidence="5">
        <dbReference type="Rhea" id="RHEA:55874"/>
    </physiologicalReaction>
</comment>
<dbReference type="GO" id="GO:0016655">
    <property type="term" value="F:oxidoreductase activity, acting on NAD(P)H, quinone or similar compound as acceptor"/>
    <property type="evidence" value="ECO:0007669"/>
    <property type="project" value="InterPro"/>
</dbReference>
<dbReference type="InterPro" id="IPR003680">
    <property type="entry name" value="Flavodoxin_fold"/>
</dbReference>
<keyword evidence="3 6" id="KW-0560">Oxidoreductase</keyword>
<dbReference type="AlphaFoldDB" id="A0A916TI07"/>
<dbReference type="PANTHER" id="PTHR43741:SF4">
    <property type="entry name" value="FMN-DEPENDENT NADH:QUINONE OXIDOREDUCTASE"/>
    <property type="match status" value="1"/>
</dbReference>
<dbReference type="EC" id="1.6.5.-" evidence="6"/>
<comment type="caution">
    <text evidence="8">The sequence shown here is derived from an EMBL/GenBank/DDBJ whole genome shotgun (WGS) entry which is preliminary data.</text>
</comment>
<comment type="subunit">
    <text evidence="6">Homodimer.</text>
</comment>
<evidence type="ECO:0000313" key="8">
    <source>
        <dbReference type="EMBL" id="GGB42881.1"/>
    </source>
</evidence>
<dbReference type="Gene3D" id="3.40.50.360">
    <property type="match status" value="1"/>
</dbReference>
<dbReference type="Proteomes" id="UP000623067">
    <property type="component" value="Unassembled WGS sequence"/>
</dbReference>